<evidence type="ECO:0000256" key="11">
    <source>
        <dbReference type="ARBA" id="ARBA00045533"/>
    </source>
</evidence>
<keyword evidence="8" id="KW-0735">Signal-anchor</keyword>
<dbReference type="PANTHER" id="PTHR10806">
    <property type="entry name" value="SIGNAL PEPTIDASE COMPLEX CATALYTIC SUBUNIT SEC11"/>
    <property type="match status" value="1"/>
</dbReference>
<comment type="subcellular location">
    <subcellularLocation>
        <location evidence="2">Endoplasmic reticulum membrane</location>
        <topology evidence="2">Single-pass type II membrane protein</topology>
    </subcellularLocation>
</comment>
<evidence type="ECO:0000256" key="4">
    <source>
        <dbReference type="ARBA" id="ARBA00013208"/>
    </source>
</evidence>
<dbReference type="GO" id="GO:0005787">
    <property type="term" value="C:signal peptidase complex"/>
    <property type="evidence" value="ECO:0007669"/>
    <property type="project" value="TreeGrafter"/>
</dbReference>
<feature type="signal peptide" evidence="14">
    <location>
        <begin position="1"/>
        <end position="23"/>
    </location>
</feature>
<evidence type="ECO:0000256" key="6">
    <source>
        <dbReference type="ARBA" id="ARBA00022692"/>
    </source>
</evidence>
<name>A0A9P4M0D6_9PEZI</name>
<dbReference type="EC" id="3.4.21.89" evidence="4 13"/>
<dbReference type="OrthoDB" id="10257561at2759"/>
<evidence type="ECO:0000256" key="14">
    <source>
        <dbReference type="SAM" id="SignalP"/>
    </source>
</evidence>
<evidence type="ECO:0000256" key="5">
    <source>
        <dbReference type="ARBA" id="ARBA00019685"/>
    </source>
</evidence>
<dbReference type="Gene3D" id="2.10.109.10">
    <property type="entry name" value="Umud Fragment, subunit A"/>
    <property type="match status" value="1"/>
</dbReference>
<dbReference type="InterPro" id="IPR019533">
    <property type="entry name" value="Peptidase_S26"/>
</dbReference>
<keyword evidence="10" id="KW-0472">Membrane</keyword>
<comment type="similarity">
    <text evidence="3 13">Belongs to the peptidase S26B family.</text>
</comment>
<dbReference type="InterPro" id="IPR036286">
    <property type="entry name" value="LexA/Signal_pep-like_sf"/>
</dbReference>
<evidence type="ECO:0000256" key="3">
    <source>
        <dbReference type="ARBA" id="ARBA00011035"/>
    </source>
</evidence>
<keyword evidence="13" id="KW-0645">Protease</keyword>
<dbReference type="PRINTS" id="PR00728">
    <property type="entry name" value="SIGNALPTASE"/>
</dbReference>
<evidence type="ECO:0000256" key="8">
    <source>
        <dbReference type="ARBA" id="ARBA00022968"/>
    </source>
</evidence>
<comment type="catalytic activity">
    <reaction evidence="1 13">
        <text>Cleavage of hydrophobic, N-terminal signal or leader sequences from secreted and periplasmic proteins.</text>
        <dbReference type="EC" id="3.4.21.89"/>
    </reaction>
</comment>
<keyword evidence="7 13" id="KW-0256">Endoplasmic reticulum</keyword>
<evidence type="ECO:0000256" key="10">
    <source>
        <dbReference type="ARBA" id="ARBA00023136"/>
    </source>
</evidence>
<dbReference type="Proteomes" id="UP000799772">
    <property type="component" value="Unassembled WGS sequence"/>
</dbReference>
<keyword evidence="6" id="KW-0812">Transmembrane</keyword>
<dbReference type="InterPro" id="IPR001733">
    <property type="entry name" value="Peptidase_S26B"/>
</dbReference>
<evidence type="ECO:0000313" key="15">
    <source>
        <dbReference type="EMBL" id="KAF2092353.1"/>
    </source>
</evidence>
<evidence type="ECO:0000256" key="9">
    <source>
        <dbReference type="ARBA" id="ARBA00022989"/>
    </source>
</evidence>
<keyword evidence="16" id="KW-1185">Reference proteome</keyword>
<proteinExistence type="inferred from homology"/>
<evidence type="ECO:0000256" key="1">
    <source>
        <dbReference type="ARBA" id="ARBA00000677"/>
    </source>
</evidence>
<dbReference type="CDD" id="cd06530">
    <property type="entry name" value="S26_SPase_I"/>
    <property type="match status" value="1"/>
</dbReference>
<dbReference type="GO" id="GO:0004252">
    <property type="term" value="F:serine-type endopeptidase activity"/>
    <property type="evidence" value="ECO:0007669"/>
    <property type="project" value="InterPro"/>
</dbReference>
<dbReference type="SUPFAM" id="SSF51306">
    <property type="entry name" value="LexA/Signal peptidase"/>
    <property type="match status" value="1"/>
</dbReference>
<keyword evidence="13" id="KW-0378">Hydrolase</keyword>
<protein>
    <recommendedName>
        <fullName evidence="5 13">Signal peptidase complex catalytic subunit SEC11</fullName>
        <ecNumber evidence="4 13">3.4.21.89</ecNumber>
    </recommendedName>
</protein>
<feature type="chain" id="PRO_5040322377" description="Signal peptidase complex catalytic subunit SEC11" evidence="14">
    <location>
        <begin position="24"/>
        <end position="174"/>
    </location>
</feature>
<dbReference type="PANTHER" id="PTHR10806:SF6">
    <property type="entry name" value="SIGNAL PEPTIDASE COMPLEX CATALYTIC SUBUNIT SEC11"/>
    <property type="match status" value="1"/>
</dbReference>
<evidence type="ECO:0000256" key="13">
    <source>
        <dbReference type="RuleBase" id="RU362047"/>
    </source>
</evidence>
<dbReference type="GO" id="GO:0009003">
    <property type="term" value="F:signal peptidase activity"/>
    <property type="evidence" value="ECO:0007669"/>
    <property type="project" value="UniProtKB-EC"/>
</dbReference>
<evidence type="ECO:0000256" key="12">
    <source>
        <dbReference type="ARBA" id="ARBA00047037"/>
    </source>
</evidence>
<dbReference type="EMBL" id="ML978149">
    <property type="protein sequence ID" value="KAF2092353.1"/>
    <property type="molecule type" value="Genomic_DNA"/>
</dbReference>
<dbReference type="NCBIfam" id="TIGR02228">
    <property type="entry name" value="sigpep_I_arch"/>
    <property type="match status" value="1"/>
</dbReference>
<keyword evidence="9" id="KW-1133">Transmembrane helix</keyword>
<evidence type="ECO:0000256" key="2">
    <source>
        <dbReference type="ARBA" id="ARBA00004648"/>
    </source>
</evidence>
<reference evidence="15" key="1">
    <citation type="journal article" date="2020" name="Stud. Mycol.">
        <title>101 Dothideomycetes genomes: a test case for predicting lifestyles and emergence of pathogens.</title>
        <authorList>
            <person name="Haridas S."/>
            <person name="Albert R."/>
            <person name="Binder M."/>
            <person name="Bloem J."/>
            <person name="Labutti K."/>
            <person name="Salamov A."/>
            <person name="Andreopoulos B."/>
            <person name="Baker S."/>
            <person name="Barry K."/>
            <person name="Bills G."/>
            <person name="Bluhm B."/>
            <person name="Cannon C."/>
            <person name="Castanera R."/>
            <person name="Culley D."/>
            <person name="Daum C."/>
            <person name="Ezra D."/>
            <person name="Gonzalez J."/>
            <person name="Henrissat B."/>
            <person name="Kuo A."/>
            <person name="Liang C."/>
            <person name="Lipzen A."/>
            <person name="Lutzoni F."/>
            <person name="Magnuson J."/>
            <person name="Mondo S."/>
            <person name="Nolan M."/>
            <person name="Ohm R."/>
            <person name="Pangilinan J."/>
            <person name="Park H.-J."/>
            <person name="Ramirez L."/>
            <person name="Alfaro M."/>
            <person name="Sun H."/>
            <person name="Tritt A."/>
            <person name="Yoshinaga Y."/>
            <person name="Zwiers L.-H."/>
            <person name="Turgeon B."/>
            <person name="Goodwin S."/>
            <person name="Spatafora J."/>
            <person name="Crous P."/>
            <person name="Grigoriev I."/>
        </authorList>
    </citation>
    <scope>NUCLEOTIDE SEQUENCE</scope>
    <source>
        <strain evidence="15">CBS 133067</strain>
    </source>
</reference>
<comment type="subunit">
    <text evidence="12">Component of the signal peptidase complex (SPC) composed of a catalytic subunit SEC11 and three accessory subunits SPC1, SPC2 and SPC3. The complex induces a local thinning of the ER membrane which is used to measure the length of the signal peptide (SP) h-region of protein substrates. This ensures the selectivity of the complex towards h-regions shorter than 18-20 amino acids. SPC associates with the translocon complex.</text>
</comment>
<comment type="function">
    <text evidence="11">Catalytic component of the signal peptidase complex (SPC) which catalyzes the cleavage of N-terminal signal sequences from nascent proteins as they are translocated into the lumen of the endoplasmic reticulum. Specifically cleaves N-terminal signal peptides that contain a hydrophobic alpha-helix (h-region) shorter than 18-20 amino acids.</text>
</comment>
<dbReference type="GO" id="GO:0006465">
    <property type="term" value="P:signal peptide processing"/>
    <property type="evidence" value="ECO:0007669"/>
    <property type="project" value="UniProtKB-UniRule"/>
</dbReference>
<evidence type="ECO:0000313" key="16">
    <source>
        <dbReference type="Proteomes" id="UP000799772"/>
    </source>
</evidence>
<comment type="caution">
    <text evidence="15">The sequence shown here is derived from an EMBL/GenBank/DDBJ whole genome shotgun (WGS) entry which is preliminary data.</text>
</comment>
<organism evidence="15 16">
    <name type="scientific">Rhizodiscina lignyota</name>
    <dbReference type="NCBI Taxonomy" id="1504668"/>
    <lineage>
        <taxon>Eukaryota</taxon>
        <taxon>Fungi</taxon>
        <taxon>Dikarya</taxon>
        <taxon>Ascomycota</taxon>
        <taxon>Pezizomycotina</taxon>
        <taxon>Dothideomycetes</taxon>
        <taxon>Pleosporomycetidae</taxon>
        <taxon>Aulographales</taxon>
        <taxon>Rhizodiscinaceae</taxon>
        <taxon>Rhizodiscina</taxon>
    </lineage>
</organism>
<gene>
    <name evidence="15" type="ORF">NA57DRAFT_50471</name>
</gene>
<sequence>MLSCKFLRHILVCTILPISVILLQKPLQYVSQSRTPIVVVTSGSMEPVFYRGDLLLVWNREQHLQVGDIAVCWLPSAKLPMVHRIIETTTKDYDPAQQLFLTKGDNNVVNDRQLYPGQRAYLDRSDVVGIVKAHIPWLGWPAVAISEISGLEGLLWCVLGLTVFFSGWRTVGQS</sequence>
<dbReference type="AlphaFoldDB" id="A0A9P4M0D6"/>
<keyword evidence="14" id="KW-0732">Signal</keyword>
<evidence type="ECO:0000256" key="7">
    <source>
        <dbReference type="ARBA" id="ARBA00022824"/>
    </source>
</evidence>
<accession>A0A9P4M0D6</accession>